<comment type="subcellular location">
    <subcellularLocation>
        <location evidence="1">Cell envelope</location>
    </subcellularLocation>
</comment>
<dbReference type="SUPFAM" id="SSF53807">
    <property type="entry name" value="Helical backbone' metal receptor"/>
    <property type="match status" value="1"/>
</dbReference>
<evidence type="ECO:0000313" key="7">
    <source>
        <dbReference type="Proteomes" id="UP001185069"/>
    </source>
</evidence>
<feature type="domain" description="Fe/B12 periplasmic-binding" evidence="5">
    <location>
        <begin position="55"/>
        <end position="342"/>
    </location>
</feature>
<comment type="caution">
    <text evidence="6">The sequence shown here is derived from an EMBL/GenBank/DDBJ whole genome shotgun (WGS) entry which is preliminary data.</text>
</comment>
<keyword evidence="7" id="KW-1185">Reference proteome</keyword>
<name>A0ABU1J8V3_9MICC</name>
<protein>
    <submittedName>
        <fullName evidence="6">Iron complex transport system substrate-binding protein</fullName>
    </submittedName>
</protein>
<evidence type="ECO:0000256" key="2">
    <source>
        <dbReference type="ARBA" id="ARBA00008814"/>
    </source>
</evidence>
<evidence type="ECO:0000313" key="6">
    <source>
        <dbReference type="EMBL" id="MDR6268570.1"/>
    </source>
</evidence>
<gene>
    <name evidence="6" type="ORF">JOE69_000808</name>
</gene>
<accession>A0ABU1J8V3</accession>
<dbReference type="Gene3D" id="3.40.50.1980">
    <property type="entry name" value="Nitrogenase molybdenum iron protein domain"/>
    <property type="match status" value="2"/>
</dbReference>
<keyword evidence="4" id="KW-0732">Signal</keyword>
<reference evidence="6 7" key="1">
    <citation type="submission" date="2023-07" db="EMBL/GenBank/DDBJ databases">
        <title>Sequencing the genomes of 1000 actinobacteria strains.</title>
        <authorList>
            <person name="Klenk H.-P."/>
        </authorList>
    </citation>
    <scope>NUCLEOTIDE SEQUENCE [LARGE SCALE GENOMIC DNA]</scope>
    <source>
        <strain evidence="6 7">DSM 14555</strain>
    </source>
</reference>
<dbReference type="PANTHER" id="PTHR30532:SF24">
    <property type="entry name" value="FERRIC ENTEROBACTIN-BINDING PERIPLASMIC PROTEIN FEPB"/>
    <property type="match status" value="1"/>
</dbReference>
<evidence type="ECO:0000256" key="3">
    <source>
        <dbReference type="ARBA" id="ARBA00022448"/>
    </source>
</evidence>
<sequence>MSRRALIMGSVGTLFLTGCSAFGPKESYSPDSTPAATVSISHQFGETVLNYVPQRIVVVGLSAADICIDLGVIPLAFSGIDGFAGASTPWFGEMLGKVKSSLSAFYPEIFDIIESIPYEKIKTYKPDLIIAVNSGIDQSSYNELAKISPVLGPLQLGYTTPWRDSTRAIGKALRRNDRAEAVIAETEKAISAAKAGYTTPTGTTFLYLAANSAAESAFRVHPTNSNGVRILEEFGLAPAPFLSSAAASNPQTSESVQGPPDILADSGSANTTLISDVTVIDVFQDKKDGLVKSGNLEKLPTFTAGAQASLDYARETLALRNASPLGIRSTATSLYSKIARAAYLSKLGS</sequence>
<organism evidence="6 7">
    <name type="scientific">Arthrobacter russicus</name>
    <dbReference type="NCBI Taxonomy" id="172040"/>
    <lineage>
        <taxon>Bacteria</taxon>
        <taxon>Bacillati</taxon>
        <taxon>Actinomycetota</taxon>
        <taxon>Actinomycetes</taxon>
        <taxon>Micrococcales</taxon>
        <taxon>Micrococcaceae</taxon>
        <taxon>Arthrobacter</taxon>
    </lineage>
</organism>
<evidence type="ECO:0000256" key="1">
    <source>
        <dbReference type="ARBA" id="ARBA00004196"/>
    </source>
</evidence>
<evidence type="ECO:0000259" key="5">
    <source>
        <dbReference type="PROSITE" id="PS50983"/>
    </source>
</evidence>
<proteinExistence type="inferred from homology"/>
<dbReference type="EMBL" id="JAVDQF010000001">
    <property type="protein sequence ID" value="MDR6268570.1"/>
    <property type="molecule type" value="Genomic_DNA"/>
</dbReference>
<dbReference type="InterPro" id="IPR051313">
    <property type="entry name" value="Bact_iron-sidero_bind"/>
</dbReference>
<dbReference type="PANTHER" id="PTHR30532">
    <property type="entry name" value="IRON III DICITRATE-BINDING PERIPLASMIC PROTEIN"/>
    <property type="match status" value="1"/>
</dbReference>
<dbReference type="PROSITE" id="PS50983">
    <property type="entry name" value="FE_B12_PBP"/>
    <property type="match status" value="1"/>
</dbReference>
<keyword evidence="3" id="KW-0813">Transport</keyword>
<dbReference type="RefSeq" id="WP_309796299.1">
    <property type="nucleotide sequence ID" value="NZ_BAAAHY010000006.1"/>
</dbReference>
<dbReference type="Proteomes" id="UP001185069">
    <property type="component" value="Unassembled WGS sequence"/>
</dbReference>
<dbReference type="Pfam" id="PF01497">
    <property type="entry name" value="Peripla_BP_2"/>
    <property type="match status" value="1"/>
</dbReference>
<dbReference type="InterPro" id="IPR002491">
    <property type="entry name" value="ABC_transptr_periplasmic_BD"/>
</dbReference>
<dbReference type="PROSITE" id="PS51257">
    <property type="entry name" value="PROKAR_LIPOPROTEIN"/>
    <property type="match status" value="1"/>
</dbReference>
<comment type="similarity">
    <text evidence="2">Belongs to the bacterial solute-binding protein 8 family.</text>
</comment>
<evidence type="ECO:0000256" key="4">
    <source>
        <dbReference type="ARBA" id="ARBA00022729"/>
    </source>
</evidence>